<proteinExistence type="predicted"/>
<dbReference type="Proteomes" id="UP001576780">
    <property type="component" value="Unassembled WGS sequence"/>
</dbReference>
<accession>A0ABV4WNB4</accession>
<evidence type="ECO:0000313" key="1">
    <source>
        <dbReference type="EMBL" id="MFB2836588.1"/>
    </source>
</evidence>
<keyword evidence="2" id="KW-1185">Reference proteome</keyword>
<protein>
    <submittedName>
        <fullName evidence="1">Uncharacterized protein</fullName>
    </submittedName>
</protein>
<name>A0ABV4WNB4_9CYAN</name>
<dbReference type="RefSeq" id="WP_413278965.1">
    <property type="nucleotide sequence ID" value="NZ_JBHFNT010000161.1"/>
</dbReference>
<evidence type="ECO:0000313" key="2">
    <source>
        <dbReference type="Proteomes" id="UP001576780"/>
    </source>
</evidence>
<comment type="caution">
    <text evidence="1">The sequence shown here is derived from an EMBL/GenBank/DDBJ whole genome shotgun (WGS) entry which is preliminary data.</text>
</comment>
<organism evidence="1 2">
    <name type="scientific">Floridaenema evergladense BLCC-F167</name>
    <dbReference type="NCBI Taxonomy" id="3153639"/>
    <lineage>
        <taxon>Bacteria</taxon>
        <taxon>Bacillati</taxon>
        <taxon>Cyanobacteriota</taxon>
        <taxon>Cyanophyceae</taxon>
        <taxon>Oscillatoriophycideae</taxon>
        <taxon>Aerosakkonematales</taxon>
        <taxon>Aerosakkonemataceae</taxon>
        <taxon>Floridanema</taxon>
        <taxon>Floridanema evergladense</taxon>
    </lineage>
</organism>
<reference evidence="1 2" key="1">
    <citation type="submission" date="2024-09" db="EMBL/GenBank/DDBJ databases">
        <title>Floridaenema gen nov. (Aerosakkonemataceae, Aerosakkonematales ord. nov., Cyanobacteria) from benthic tropical and subtropical fresh waters, with the description of four new species.</title>
        <authorList>
            <person name="Moretto J.A."/>
            <person name="Berthold D.E."/>
            <person name="Lefler F.W."/>
            <person name="Huang I.-S."/>
            <person name="Laughinghouse H. IV."/>
        </authorList>
    </citation>
    <scope>NUCLEOTIDE SEQUENCE [LARGE SCALE GENOMIC DNA]</scope>
    <source>
        <strain evidence="1 2">BLCC-F167</strain>
    </source>
</reference>
<dbReference type="EMBL" id="JBHFNT010000161">
    <property type="protein sequence ID" value="MFB2836588.1"/>
    <property type="molecule type" value="Genomic_DNA"/>
</dbReference>
<sequence length="113" mass="13233">MKPEFNFFKTIMPESRKADFYLGCLDGSVFIDFNQTNDGLISLCRISFDGYGCCNITDNAKFLSFEMSKKFIEVLKKDELDQLMLTTLIKELIKLNQELIWMDALEKYNFIDK</sequence>
<gene>
    <name evidence="1" type="ORF">ACE1CA_18805</name>
</gene>